<sequence length="178" mass="18624">MFRVALPVLAGVAAGAGSSLLFAKARGSERAPEPRASIVDAARPALGALGPAQPSGSPEDAARVVERFQGALADHDLAPVEPGWASRTGAALGEALVGLKDRARFTIVEVDCRTRSCAATLEWTSYTDATNDAPAILHARYRADCGKTVLMPPPEDPASVYRTRVLFECDPGAPGEQE</sequence>
<name>A0A2L0F4K7_SORCE</name>
<reference evidence="1 2" key="1">
    <citation type="submission" date="2015-09" db="EMBL/GenBank/DDBJ databases">
        <title>Sorangium comparison.</title>
        <authorList>
            <person name="Zaburannyi N."/>
            <person name="Bunk B."/>
            <person name="Overmann J."/>
            <person name="Mueller R."/>
        </authorList>
    </citation>
    <scope>NUCLEOTIDE SEQUENCE [LARGE SCALE GENOMIC DNA]</scope>
    <source>
        <strain evidence="1 2">So ce26</strain>
    </source>
</reference>
<dbReference type="Proteomes" id="UP000238348">
    <property type="component" value="Chromosome"/>
</dbReference>
<accession>A0A2L0F4K7</accession>
<evidence type="ECO:0000313" key="1">
    <source>
        <dbReference type="EMBL" id="AUX46476.1"/>
    </source>
</evidence>
<gene>
    <name evidence="1" type="ORF">SOCE26_079820</name>
</gene>
<dbReference type="AlphaFoldDB" id="A0A2L0F4K7"/>
<proteinExistence type="predicted"/>
<dbReference type="RefSeq" id="WP_104984652.1">
    <property type="nucleotide sequence ID" value="NZ_CP012673.1"/>
</dbReference>
<dbReference type="OrthoDB" id="5524215at2"/>
<protein>
    <submittedName>
        <fullName evidence="1">Uncharacterized protein</fullName>
    </submittedName>
</protein>
<dbReference type="EMBL" id="CP012673">
    <property type="protein sequence ID" value="AUX46476.1"/>
    <property type="molecule type" value="Genomic_DNA"/>
</dbReference>
<organism evidence="1 2">
    <name type="scientific">Sorangium cellulosum</name>
    <name type="common">Polyangium cellulosum</name>
    <dbReference type="NCBI Taxonomy" id="56"/>
    <lineage>
        <taxon>Bacteria</taxon>
        <taxon>Pseudomonadati</taxon>
        <taxon>Myxococcota</taxon>
        <taxon>Polyangia</taxon>
        <taxon>Polyangiales</taxon>
        <taxon>Polyangiaceae</taxon>
        <taxon>Sorangium</taxon>
    </lineage>
</organism>
<evidence type="ECO:0000313" key="2">
    <source>
        <dbReference type="Proteomes" id="UP000238348"/>
    </source>
</evidence>